<dbReference type="Gene3D" id="3.90.1200.10">
    <property type="match status" value="1"/>
</dbReference>
<sequence length="264" mass="29287">MTLMEVELDEEPLAGGNVSAGVVRVGDTVRRPAGPWTPAVHALLDHLRSVGFRAAPRPLGLDEQGREVLTFVPGTTVWPDHFDLMDGMESAKRVARLICEFHDAVQGFTPPPDACWQALIPPDARDIIAHHDLAPWNLVAGDDGAWVFIDWDTAGPGSRLWDLAHACQSFIPLSADPAWQRADAADRLVVFADAYGLEEGQRRALVPLLGKRARAMHDFLQAQAAAGNQPWKTLWRQGHGDTWRNNADYIEDRQELWERALLDT</sequence>
<comment type="caution">
    <text evidence="2">The sequence shown here is derived from an EMBL/GenBank/DDBJ whole genome shotgun (WGS) entry which is preliminary data.</text>
</comment>
<evidence type="ECO:0000259" key="1">
    <source>
        <dbReference type="Pfam" id="PF01636"/>
    </source>
</evidence>
<keyword evidence="3" id="KW-1185">Reference proteome</keyword>
<gene>
    <name evidence="2" type="ORF">J4709_09185</name>
</gene>
<feature type="domain" description="Aminoglycoside phosphotransferase" evidence="1">
    <location>
        <begin position="114"/>
        <end position="186"/>
    </location>
</feature>
<dbReference type="Pfam" id="PF01636">
    <property type="entry name" value="APH"/>
    <property type="match status" value="1"/>
</dbReference>
<evidence type="ECO:0000313" key="2">
    <source>
        <dbReference type="EMBL" id="MBO2457747.1"/>
    </source>
</evidence>
<protein>
    <submittedName>
        <fullName evidence="2">Phosphotransferase</fullName>
    </submittedName>
</protein>
<dbReference type="RefSeq" id="WP_208239070.1">
    <property type="nucleotide sequence ID" value="NZ_JAGEPF010000005.1"/>
</dbReference>
<evidence type="ECO:0000313" key="3">
    <source>
        <dbReference type="Proteomes" id="UP000680206"/>
    </source>
</evidence>
<name>A0ABS3RLY4_9ACTN</name>
<reference evidence="2 3" key="1">
    <citation type="submission" date="2021-03" db="EMBL/GenBank/DDBJ databases">
        <title>Actinomadura violae sp. nov., isolated from lichen in Thailand.</title>
        <authorList>
            <person name="Kanchanasin P."/>
            <person name="Saeng-In P."/>
            <person name="Phongsopitanun W."/>
            <person name="Yuki M."/>
            <person name="Kudo T."/>
            <person name="Ohkuma M."/>
            <person name="Tanasupawat S."/>
        </authorList>
    </citation>
    <scope>NUCLEOTIDE SEQUENCE [LARGE SCALE GENOMIC DNA]</scope>
    <source>
        <strain evidence="2 3">LCR2-06</strain>
    </source>
</reference>
<proteinExistence type="predicted"/>
<dbReference type="EMBL" id="JAGEPF010000005">
    <property type="protein sequence ID" value="MBO2457747.1"/>
    <property type="molecule type" value="Genomic_DNA"/>
</dbReference>
<dbReference type="SUPFAM" id="SSF56112">
    <property type="entry name" value="Protein kinase-like (PK-like)"/>
    <property type="match status" value="1"/>
</dbReference>
<accession>A0ABS3RLY4</accession>
<dbReference type="InterPro" id="IPR002575">
    <property type="entry name" value="Aminoglycoside_PTrfase"/>
</dbReference>
<dbReference type="Proteomes" id="UP000680206">
    <property type="component" value="Unassembled WGS sequence"/>
</dbReference>
<organism evidence="2 3">
    <name type="scientific">Actinomadura violacea</name>
    <dbReference type="NCBI Taxonomy" id="2819934"/>
    <lineage>
        <taxon>Bacteria</taxon>
        <taxon>Bacillati</taxon>
        <taxon>Actinomycetota</taxon>
        <taxon>Actinomycetes</taxon>
        <taxon>Streptosporangiales</taxon>
        <taxon>Thermomonosporaceae</taxon>
        <taxon>Actinomadura</taxon>
    </lineage>
</organism>
<dbReference type="InterPro" id="IPR011009">
    <property type="entry name" value="Kinase-like_dom_sf"/>
</dbReference>